<proteinExistence type="inferred from homology"/>
<evidence type="ECO:0000256" key="5">
    <source>
        <dbReference type="ARBA" id="ARBA00022963"/>
    </source>
</evidence>
<dbReference type="RefSeq" id="WP_195867582.1">
    <property type="nucleotide sequence ID" value="NZ_JADPKZ010000039.1"/>
</dbReference>
<keyword evidence="5" id="KW-0442">Lipid degradation</keyword>
<dbReference type="PROSITE" id="PS51257">
    <property type="entry name" value="PROKAR_LIPOPROTEIN"/>
    <property type="match status" value="1"/>
</dbReference>
<dbReference type="PANTHER" id="PTHR43856:SF1">
    <property type="entry name" value="MITOCHONDRIAL CARDIOLIPIN HYDROLASE"/>
    <property type="match status" value="1"/>
</dbReference>
<sequence length="433" mass="45645">MHVNRNRVWLRLASALAPALFFLTACGTANVSPQNAANSTPSHGTATGAAPSKGVASIAASASQFTWIGEPGAGSAPWVSAISRARQRVDYNVYLLTDENVANALKQAAARGVIVRVILDSHPYDFPDAVSKELAMFRGSKVQVKTWSPSATSYDHAKYLVVDGHRAIVGSANATYSALDGGANLEDNVEIDGGTLPADLDALFQADWLGRPRPSLPPALIVSPGSAEALANQIRQPGPVVMAEEELYDAPDVMAAMEAKGRQLELLLPSSIDSEEMANARMLASHGVQVRLLSSPYVHAKLIAGTEAVFIGSENLSANSLDDNREVGMVVTQPLVRAQAEAWFDQYWQKAQALSSASGASGAGTSGGGTSAGSGGAYPYLPLGISESEARAKWGPPSSISSTTYHGRPETVWTYPNGARLYFQDGKLVHVSR</sequence>
<evidence type="ECO:0000256" key="3">
    <source>
        <dbReference type="ARBA" id="ARBA00012027"/>
    </source>
</evidence>
<evidence type="ECO:0000256" key="2">
    <source>
        <dbReference type="ARBA" id="ARBA00008664"/>
    </source>
</evidence>
<evidence type="ECO:0000259" key="8">
    <source>
        <dbReference type="PROSITE" id="PS50035"/>
    </source>
</evidence>
<evidence type="ECO:0000256" key="6">
    <source>
        <dbReference type="ARBA" id="ARBA00023098"/>
    </source>
</evidence>
<gene>
    <name evidence="9" type="ORF">IW967_08180</name>
</gene>
<dbReference type="InterPro" id="IPR001736">
    <property type="entry name" value="PLipase_D/transphosphatidylase"/>
</dbReference>
<dbReference type="InterPro" id="IPR051406">
    <property type="entry name" value="PLD_domain"/>
</dbReference>
<dbReference type="InterPro" id="IPR025202">
    <property type="entry name" value="PLD-like_dom"/>
</dbReference>
<dbReference type="PANTHER" id="PTHR43856">
    <property type="entry name" value="CARDIOLIPIN HYDROLASE"/>
    <property type="match status" value="1"/>
</dbReference>
<comment type="catalytic activity">
    <reaction evidence="1">
        <text>a 1,2-diacyl-sn-glycero-3-phosphocholine + H2O = a 1,2-diacyl-sn-glycero-3-phosphate + choline + H(+)</text>
        <dbReference type="Rhea" id="RHEA:14445"/>
        <dbReference type="ChEBI" id="CHEBI:15354"/>
        <dbReference type="ChEBI" id="CHEBI:15377"/>
        <dbReference type="ChEBI" id="CHEBI:15378"/>
        <dbReference type="ChEBI" id="CHEBI:57643"/>
        <dbReference type="ChEBI" id="CHEBI:58608"/>
        <dbReference type="EC" id="3.1.4.4"/>
    </reaction>
</comment>
<organism evidence="9 10">
    <name type="scientific">Alicyclobacillus mali</name>
    <name type="common">ex Roth et al. 2021</name>
    <dbReference type="NCBI Taxonomy" id="1123961"/>
    <lineage>
        <taxon>Bacteria</taxon>
        <taxon>Bacillati</taxon>
        <taxon>Bacillota</taxon>
        <taxon>Bacilli</taxon>
        <taxon>Bacillales</taxon>
        <taxon>Alicyclobacillaceae</taxon>
        <taxon>Alicyclobacillus</taxon>
    </lineage>
</organism>
<dbReference type="Pfam" id="PF13091">
    <property type="entry name" value="PLDc_2"/>
    <property type="match status" value="2"/>
</dbReference>
<dbReference type="EC" id="3.1.4.4" evidence="3"/>
<dbReference type="Proteomes" id="UP000642910">
    <property type="component" value="Unassembled WGS sequence"/>
</dbReference>
<feature type="signal peptide" evidence="7">
    <location>
        <begin position="1"/>
        <end position="31"/>
    </location>
</feature>
<feature type="domain" description="PLD phosphodiesterase" evidence="8">
    <location>
        <begin position="151"/>
        <end position="178"/>
    </location>
</feature>
<dbReference type="SMART" id="SM00155">
    <property type="entry name" value="PLDc"/>
    <property type="match status" value="2"/>
</dbReference>
<evidence type="ECO:0000313" key="9">
    <source>
        <dbReference type="EMBL" id="MBF8377840.1"/>
    </source>
</evidence>
<reference evidence="9 10" key="1">
    <citation type="submission" date="2020-11" db="EMBL/GenBank/DDBJ databases">
        <title>Genomic insight of Alicyclobacillus mali FL 18 reveals a new arsenic-resistant strain, with potential in environmental biotechnology.</title>
        <authorList>
            <person name="Fiorentino G."/>
            <person name="Gallo G."/>
            <person name="Aulitto M."/>
        </authorList>
    </citation>
    <scope>NUCLEOTIDE SEQUENCE [LARGE SCALE GENOMIC DNA]</scope>
    <source>
        <strain evidence="9 10">FL 18</strain>
    </source>
</reference>
<name>A0ABS0F3G6_9BACL</name>
<dbReference type="EMBL" id="JADPKZ010000039">
    <property type="protein sequence ID" value="MBF8377840.1"/>
    <property type="molecule type" value="Genomic_DNA"/>
</dbReference>
<keyword evidence="7" id="KW-0732">Signal</keyword>
<feature type="chain" id="PRO_5045678259" description="phospholipase D" evidence="7">
    <location>
        <begin position="32"/>
        <end position="433"/>
    </location>
</feature>
<accession>A0ABS0F3G6</accession>
<evidence type="ECO:0000256" key="4">
    <source>
        <dbReference type="ARBA" id="ARBA00022801"/>
    </source>
</evidence>
<dbReference type="Gene3D" id="3.30.870.10">
    <property type="entry name" value="Endonuclease Chain A"/>
    <property type="match status" value="2"/>
</dbReference>
<keyword evidence="6" id="KW-0443">Lipid metabolism</keyword>
<dbReference type="PROSITE" id="PS50035">
    <property type="entry name" value="PLD"/>
    <property type="match status" value="1"/>
</dbReference>
<keyword evidence="4" id="KW-0378">Hydrolase</keyword>
<evidence type="ECO:0000313" key="10">
    <source>
        <dbReference type="Proteomes" id="UP000642910"/>
    </source>
</evidence>
<evidence type="ECO:0000256" key="7">
    <source>
        <dbReference type="SAM" id="SignalP"/>
    </source>
</evidence>
<evidence type="ECO:0000256" key="1">
    <source>
        <dbReference type="ARBA" id="ARBA00000798"/>
    </source>
</evidence>
<protein>
    <recommendedName>
        <fullName evidence="3">phospholipase D</fullName>
        <ecNumber evidence="3">3.1.4.4</ecNumber>
    </recommendedName>
</protein>
<dbReference type="SUPFAM" id="SSF56024">
    <property type="entry name" value="Phospholipase D/nuclease"/>
    <property type="match status" value="2"/>
</dbReference>
<comment type="similarity">
    <text evidence="2">Belongs to the phospholipase D family.</text>
</comment>
<comment type="caution">
    <text evidence="9">The sequence shown here is derived from an EMBL/GenBank/DDBJ whole genome shotgun (WGS) entry which is preliminary data.</text>
</comment>
<keyword evidence="10" id="KW-1185">Reference proteome</keyword>